<dbReference type="AlphaFoldDB" id="A0A938BNV7"/>
<dbReference type="Proteomes" id="UP000703893">
    <property type="component" value="Unassembled WGS sequence"/>
</dbReference>
<proteinExistence type="predicted"/>
<sequence>MILPAPDNPKFAEILRRVEEDATFPKMWALAVTNSARASVNDHGPTHVRIVAHNALKILRLLLDAGVVPHMVKDHGMEREDAEVVVGLAGLLHDVGMSTHRDGHEGHSLFIVNAMLPRFLEGLYDRAKKTIVVSETLHAMIGHNHAQRCL</sequence>
<gene>
    <name evidence="1" type="ORF">FJZ00_10390</name>
</gene>
<name>A0A938BNV7_9BACT</name>
<feature type="non-terminal residue" evidence="1">
    <location>
        <position position="150"/>
    </location>
</feature>
<organism evidence="1 2">
    <name type="scientific">Candidatus Tanganyikabacteria bacterium</name>
    <dbReference type="NCBI Taxonomy" id="2961651"/>
    <lineage>
        <taxon>Bacteria</taxon>
        <taxon>Bacillati</taxon>
        <taxon>Candidatus Sericytochromatia</taxon>
        <taxon>Candidatus Tanganyikabacteria</taxon>
    </lineage>
</organism>
<dbReference type="Gene3D" id="1.10.3210.10">
    <property type="entry name" value="Hypothetical protein af1432"/>
    <property type="match status" value="1"/>
</dbReference>
<evidence type="ECO:0000313" key="1">
    <source>
        <dbReference type="EMBL" id="MBM3275554.1"/>
    </source>
</evidence>
<dbReference type="PANTHER" id="PTHR40517:SF1">
    <property type="entry name" value="METAL-DEPENDENT PHOSPHOHYDROLASE, HD SUPERFAMILY-RELATED"/>
    <property type="match status" value="1"/>
</dbReference>
<protein>
    <submittedName>
        <fullName evidence="1">Phosphohydrolase</fullName>
    </submittedName>
</protein>
<evidence type="ECO:0000313" key="2">
    <source>
        <dbReference type="Proteomes" id="UP000703893"/>
    </source>
</evidence>
<dbReference type="EMBL" id="VGJX01000624">
    <property type="protein sequence ID" value="MBM3275554.1"/>
    <property type="molecule type" value="Genomic_DNA"/>
</dbReference>
<dbReference type="InterPro" id="IPR039967">
    <property type="entry name" value="MJ1020-like"/>
</dbReference>
<dbReference type="SUPFAM" id="SSF109604">
    <property type="entry name" value="HD-domain/PDEase-like"/>
    <property type="match status" value="1"/>
</dbReference>
<dbReference type="PANTHER" id="PTHR40517">
    <property type="entry name" value="METAL-DEPENDENT PHOSPHOHYDROLASE, HD SUPERFAMILY-RELATED"/>
    <property type="match status" value="1"/>
</dbReference>
<accession>A0A938BNV7</accession>
<reference evidence="1 2" key="1">
    <citation type="submission" date="2019-03" db="EMBL/GenBank/DDBJ databases">
        <title>Lake Tanganyika Metagenome-Assembled Genomes (MAGs).</title>
        <authorList>
            <person name="Tran P."/>
        </authorList>
    </citation>
    <scope>NUCLEOTIDE SEQUENCE [LARGE SCALE GENOMIC DNA]</scope>
    <source>
        <strain evidence="1">K_DeepCast_65m_m2_236</strain>
    </source>
</reference>
<comment type="caution">
    <text evidence="1">The sequence shown here is derived from an EMBL/GenBank/DDBJ whole genome shotgun (WGS) entry which is preliminary data.</text>
</comment>